<comment type="caution">
    <text evidence="1">The sequence shown here is derived from an EMBL/GenBank/DDBJ whole genome shotgun (WGS) entry which is preliminary data.</text>
</comment>
<protein>
    <submittedName>
        <fullName evidence="1">8361_t:CDS:1</fullName>
    </submittedName>
</protein>
<evidence type="ECO:0000313" key="2">
    <source>
        <dbReference type="Proteomes" id="UP000789860"/>
    </source>
</evidence>
<evidence type="ECO:0000313" key="1">
    <source>
        <dbReference type="EMBL" id="CAG8443316.1"/>
    </source>
</evidence>
<gene>
    <name evidence="1" type="ORF">SCALOS_LOCUS769</name>
</gene>
<reference evidence="1" key="1">
    <citation type="submission" date="2021-06" db="EMBL/GenBank/DDBJ databases">
        <authorList>
            <person name="Kallberg Y."/>
            <person name="Tangrot J."/>
            <person name="Rosling A."/>
        </authorList>
    </citation>
    <scope>NUCLEOTIDE SEQUENCE</scope>
    <source>
        <strain evidence="1">AU212A</strain>
    </source>
</reference>
<sequence>MSVNKKQKQDKEISIKERNSIFDFSGEFSNLSLDEKKKTYLILIKYLLIKNRINIKRIENERLIGNYKNIGLNVKCLFRQSCYMIMKNDVKKFEKELNEENGIIGFLVSNVYISDEAIERVKNNDKIYLCHENELVNDIKVVKNLKYNSLKDITEELDLNDGDSELKYLIEEINFLDDFQNFISERKELFLNKIKTKILF</sequence>
<dbReference type="EMBL" id="CAJVPM010000395">
    <property type="protein sequence ID" value="CAG8443316.1"/>
    <property type="molecule type" value="Genomic_DNA"/>
</dbReference>
<accession>A0ACA9JZE2</accession>
<dbReference type="Proteomes" id="UP000789860">
    <property type="component" value="Unassembled WGS sequence"/>
</dbReference>
<proteinExistence type="predicted"/>
<organism evidence="1 2">
    <name type="scientific">Scutellospora calospora</name>
    <dbReference type="NCBI Taxonomy" id="85575"/>
    <lineage>
        <taxon>Eukaryota</taxon>
        <taxon>Fungi</taxon>
        <taxon>Fungi incertae sedis</taxon>
        <taxon>Mucoromycota</taxon>
        <taxon>Glomeromycotina</taxon>
        <taxon>Glomeromycetes</taxon>
        <taxon>Diversisporales</taxon>
        <taxon>Gigasporaceae</taxon>
        <taxon>Scutellospora</taxon>
    </lineage>
</organism>
<keyword evidence="2" id="KW-1185">Reference proteome</keyword>
<name>A0ACA9JZE2_9GLOM</name>